<dbReference type="InterPro" id="IPR011249">
    <property type="entry name" value="Metalloenz_LuxS/M16"/>
</dbReference>
<gene>
    <name evidence="13" type="ORF">BCR43DRAFT_566585</name>
</gene>
<reference evidence="13 14" key="1">
    <citation type="submission" date="2016-07" db="EMBL/GenBank/DDBJ databases">
        <title>Pervasive Adenine N6-methylation of Active Genes in Fungi.</title>
        <authorList>
            <consortium name="DOE Joint Genome Institute"/>
            <person name="Mondo S.J."/>
            <person name="Dannebaum R.O."/>
            <person name="Kuo R.C."/>
            <person name="Labutti K."/>
            <person name="Haridas S."/>
            <person name="Kuo A."/>
            <person name="Salamov A."/>
            <person name="Ahrendt S.R."/>
            <person name="Lipzen A."/>
            <person name="Sullivan W."/>
            <person name="Andreopoulos W.B."/>
            <person name="Clum A."/>
            <person name="Lindquist E."/>
            <person name="Daum C."/>
            <person name="Ramamoorthy G.K."/>
            <person name="Gryganskyi A."/>
            <person name="Culley D."/>
            <person name="Magnuson J.K."/>
            <person name="James T.Y."/>
            <person name="O'Malley M.A."/>
            <person name="Stajich J.E."/>
            <person name="Spatafora J.W."/>
            <person name="Visel A."/>
            <person name="Grigoriev I.V."/>
        </authorList>
    </citation>
    <scope>NUCLEOTIDE SEQUENCE [LARGE SCALE GENOMIC DNA]</scope>
    <source>
        <strain evidence="13 14">NRRL 2496</strain>
    </source>
</reference>
<evidence type="ECO:0000313" key="13">
    <source>
        <dbReference type="EMBL" id="ORY90971.1"/>
    </source>
</evidence>
<evidence type="ECO:0000259" key="11">
    <source>
        <dbReference type="Pfam" id="PF16187"/>
    </source>
</evidence>
<sequence>MPASVTQESPSDWELSPSGKYYTFVRPLEKSDNDDRHYRLIKLATNDLKVLLVHDSDTDKSSAALDVHVGHLSDPDDLQGLAHFCEHLLFMGTEKYPKENDYNQYLSEHSGFSNAFTGVEDTNYYFEVGHEYLEGALDRFAQFFISPLFSDSCTERELKAVDSEHKKNRQQDSWRMFQLEKSLSNPNHPYCHFGTGSLETLYESPKAKGQDIRAELLKFHDNYYSANIMKLCVLGRESLDQLTDWAVEKFKDVRNKGIEPPRFPGHPLTENELMKQIFIKPVKDVRSLEMTFPFPDQRPLYAVQPGRYIAHLIGHEGQGSILSLLKKHGWANYLQVGSIHGGIGFEFMRISIDLTEEGLKHYEDVIVVVFQYLELLRRTGVQESTFREVQSLASLSFRFKEKYPPSQYTSRLAGLMQHGYPSQFVLSGPSLIREYDPELINRDLSWLRADQFRIMVASQEAPCGVQFTQRERWYDTEYEVKDFSEGLKKALANLTLNDALHLPGANDFIPSNFETYKKEVKTPAKKPELVVNNPRLRLWYKKDDTFWVPRANVWILFRSPLAYATPANCVKTRLYTDLLKDSLNEYSYDAEVAGLAYNIENQLEGMLLAIGGYNDKLSVLLEKVVQKMHDLTVDPERFKLLKDQLRRSYKNFSLEPPYQHALYYLSYFTQDKMWTNAEKLRELDAITAEDIQAFYPTVLSHLHLEALVHGNVMQDEAERMLTSVVDILNPKELIPSQLIGHRSLILPAGSKWVYRRSVEDPHNVNSGIEYLVQVGNVNQTELRARLSLLAQIAQEPCFDQLRTKEQLGYLVFSGVRKQTGSMGMRFIIQSERDTVYLENRIEDFLSKLRSLIANMSETEYKAQVQSLIFKKLEKDKNLGQEGGKYWTHIHSGYYEFDQVDKDVAELKTITRESLLEFFDKHICPTSSESRKISVHIQSQKTSVKTYKVNIESLHTCLVSQGVTRLSIEDLRSAVERGEAGEQSLQVILREMLIDETKADEETIEKMMAQVGAAMSDSFVTVDSKKTARRLSVEEASPQSSGQQSPVRDHTRLPEGNILITDPVDFKSRMKLSPAAVPLIDF</sequence>
<feature type="domain" description="Peptidase M16 N-terminal" evidence="9">
    <location>
        <begin position="49"/>
        <end position="186"/>
    </location>
</feature>
<dbReference type="OMA" id="WIFDEMK"/>
<name>A0A1X2H1T4_SYNRA</name>
<feature type="domain" description="Coenzyme PQQ synthesis protein F-like C-terminal lobe" evidence="12">
    <location>
        <begin position="788"/>
        <end position="886"/>
    </location>
</feature>
<feature type="region of interest" description="Disordered" evidence="8">
    <location>
        <begin position="1029"/>
        <end position="1054"/>
    </location>
</feature>
<dbReference type="STRING" id="13706.A0A1X2H1T4"/>
<evidence type="ECO:0000256" key="8">
    <source>
        <dbReference type="SAM" id="MobiDB-lite"/>
    </source>
</evidence>
<dbReference type="FunCoup" id="A0A1X2H1T4">
    <property type="interactions" value="525"/>
</dbReference>
<dbReference type="InterPro" id="IPR050626">
    <property type="entry name" value="Peptidase_M16"/>
</dbReference>
<dbReference type="InterPro" id="IPR054734">
    <property type="entry name" value="PqqF-like_C_4"/>
</dbReference>
<accession>A0A1X2H1T4</accession>
<dbReference type="EMBL" id="MCGN01000011">
    <property type="protein sequence ID" value="ORY90971.1"/>
    <property type="molecule type" value="Genomic_DNA"/>
</dbReference>
<dbReference type="Pfam" id="PF00675">
    <property type="entry name" value="Peptidase_M16"/>
    <property type="match status" value="1"/>
</dbReference>
<keyword evidence="3" id="KW-0479">Metal-binding</keyword>
<dbReference type="FunFam" id="3.30.830.10:FF:000004">
    <property type="entry name" value="Putative insulin-degrading enzyme"/>
    <property type="match status" value="1"/>
</dbReference>
<dbReference type="PANTHER" id="PTHR43690">
    <property type="entry name" value="NARDILYSIN"/>
    <property type="match status" value="1"/>
</dbReference>
<dbReference type="Pfam" id="PF22456">
    <property type="entry name" value="PqqF-like_C_4"/>
    <property type="match status" value="1"/>
</dbReference>
<evidence type="ECO:0000256" key="3">
    <source>
        <dbReference type="ARBA" id="ARBA00022723"/>
    </source>
</evidence>
<dbReference type="GO" id="GO:0046872">
    <property type="term" value="F:metal ion binding"/>
    <property type="evidence" value="ECO:0007669"/>
    <property type="project" value="UniProtKB-KW"/>
</dbReference>
<dbReference type="PROSITE" id="PS00143">
    <property type="entry name" value="INSULINASE"/>
    <property type="match status" value="1"/>
</dbReference>
<keyword evidence="14" id="KW-1185">Reference proteome</keyword>
<dbReference type="GO" id="GO:0005829">
    <property type="term" value="C:cytosol"/>
    <property type="evidence" value="ECO:0007669"/>
    <property type="project" value="TreeGrafter"/>
</dbReference>
<dbReference type="FunFam" id="3.30.830.10:FF:000005">
    <property type="entry name" value="nardilysin isoform X1"/>
    <property type="match status" value="1"/>
</dbReference>
<feature type="domain" description="Peptidase M16 middle/third" evidence="11">
    <location>
        <begin position="397"/>
        <end position="682"/>
    </location>
</feature>
<dbReference type="Proteomes" id="UP000242180">
    <property type="component" value="Unassembled WGS sequence"/>
</dbReference>
<evidence type="ECO:0000256" key="6">
    <source>
        <dbReference type="ARBA" id="ARBA00023049"/>
    </source>
</evidence>
<dbReference type="InterPro" id="IPR011765">
    <property type="entry name" value="Pept_M16_N"/>
</dbReference>
<dbReference type="GO" id="GO:0005739">
    <property type="term" value="C:mitochondrion"/>
    <property type="evidence" value="ECO:0007669"/>
    <property type="project" value="TreeGrafter"/>
</dbReference>
<evidence type="ECO:0000313" key="14">
    <source>
        <dbReference type="Proteomes" id="UP000242180"/>
    </source>
</evidence>
<dbReference type="GO" id="GO:0051603">
    <property type="term" value="P:proteolysis involved in protein catabolic process"/>
    <property type="evidence" value="ECO:0007669"/>
    <property type="project" value="TreeGrafter"/>
</dbReference>
<dbReference type="GO" id="GO:0004222">
    <property type="term" value="F:metalloendopeptidase activity"/>
    <property type="evidence" value="ECO:0007669"/>
    <property type="project" value="InterPro"/>
</dbReference>
<dbReference type="AlphaFoldDB" id="A0A1X2H1T4"/>
<feature type="compositionally biased region" description="Polar residues" evidence="8">
    <location>
        <begin position="1036"/>
        <end position="1045"/>
    </location>
</feature>
<dbReference type="Pfam" id="PF05193">
    <property type="entry name" value="Peptidase_M16_C"/>
    <property type="match status" value="1"/>
</dbReference>
<evidence type="ECO:0000256" key="4">
    <source>
        <dbReference type="ARBA" id="ARBA00022801"/>
    </source>
</evidence>
<dbReference type="Gene3D" id="3.30.830.10">
    <property type="entry name" value="Metalloenzyme, LuxS/M16 peptidase-like"/>
    <property type="match status" value="4"/>
</dbReference>
<proteinExistence type="inferred from homology"/>
<dbReference type="InterPro" id="IPR032632">
    <property type="entry name" value="Peptidase_M16_M"/>
</dbReference>
<dbReference type="FunFam" id="3.30.830.10:FF:000003">
    <property type="entry name" value="Insulin-degrading enzyme"/>
    <property type="match status" value="1"/>
</dbReference>
<protein>
    <submittedName>
        <fullName evidence="13">Metalloenzyme, LuxS/M16 peptidase-like protein</fullName>
    </submittedName>
</protein>
<dbReference type="InterPro" id="IPR007863">
    <property type="entry name" value="Peptidase_M16_C"/>
</dbReference>
<dbReference type="GO" id="GO:0043171">
    <property type="term" value="P:peptide catabolic process"/>
    <property type="evidence" value="ECO:0007669"/>
    <property type="project" value="TreeGrafter"/>
</dbReference>
<evidence type="ECO:0000256" key="7">
    <source>
        <dbReference type="RuleBase" id="RU004447"/>
    </source>
</evidence>
<organism evidence="13 14">
    <name type="scientific">Syncephalastrum racemosum</name>
    <name type="common">Filamentous fungus</name>
    <dbReference type="NCBI Taxonomy" id="13706"/>
    <lineage>
        <taxon>Eukaryota</taxon>
        <taxon>Fungi</taxon>
        <taxon>Fungi incertae sedis</taxon>
        <taxon>Mucoromycota</taxon>
        <taxon>Mucoromycotina</taxon>
        <taxon>Mucoromycetes</taxon>
        <taxon>Mucorales</taxon>
        <taxon>Syncephalastraceae</taxon>
        <taxon>Syncephalastrum</taxon>
    </lineage>
</organism>
<evidence type="ECO:0000256" key="5">
    <source>
        <dbReference type="ARBA" id="ARBA00022833"/>
    </source>
</evidence>
<feature type="domain" description="Peptidase M16 C-terminal" evidence="10">
    <location>
        <begin position="213"/>
        <end position="390"/>
    </location>
</feature>
<dbReference type="PANTHER" id="PTHR43690:SF18">
    <property type="entry name" value="INSULIN-DEGRADING ENZYME-RELATED"/>
    <property type="match status" value="1"/>
</dbReference>
<keyword evidence="5" id="KW-0862">Zinc</keyword>
<keyword evidence="2" id="KW-0645">Protease</keyword>
<evidence type="ECO:0000256" key="1">
    <source>
        <dbReference type="ARBA" id="ARBA00007261"/>
    </source>
</evidence>
<dbReference type="InParanoid" id="A0A1X2H1T4"/>
<keyword evidence="6" id="KW-0482">Metalloprotease</keyword>
<comment type="similarity">
    <text evidence="1 7">Belongs to the peptidase M16 family.</text>
</comment>
<evidence type="ECO:0000259" key="9">
    <source>
        <dbReference type="Pfam" id="PF00675"/>
    </source>
</evidence>
<keyword evidence="4" id="KW-0378">Hydrolase</keyword>
<evidence type="ECO:0000259" key="10">
    <source>
        <dbReference type="Pfam" id="PF05193"/>
    </source>
</evidence>
<dbReference type="InterPro" id="IPR001431">
    <property type="entry name" value="Pept_M16_Zn_BS"/>
</dbReference>
<dbReference type="Pfam" id="PF16187">
    <property type="entry name" value="Peptidase_M16_M"/>
    <property type="match status" value="1"/>
</dbReference>
<dbReference type="OrthoDB" id="952271at2759"/>
<dbReference type="SUPFAM" id="SSF63411">
    <property type="entry name" value="LuxS/MPP-like metallohydrolase"/>
    <property type="match status" value="4"/>
</dbReference>
<comment type="caution">
    <text evidence="13">The sequence shown here is derived from an EMBL/GenBank/DDBJ whole genome shotgun (WGS) entry which is preliminary data.</text>
</comment>
<evidence type="ECO:0000256" key="2">
    <source>
        <dbReference type="ARBA" id="ARBA00022670"/>
    </source>
</evidence>
<evidence type="ECO:0000259" key="12">
    <source>
        <dbReference type="Pfam" id="PF22456"/>
    </source>
</evidence>